<organism evidence="2">
    <name type="scientific">hydrothermal vent metagenome</name>
    <dbReference type="NCBI Taxonomy" id="652676"/>
    <lineage>
        <taxon>unclassified sequences</taxon>
        <taxon>metagenomes</taxon>
        <taxon>ecological metagenomes</taxon>
    </lineage>
</organism>
<evidence type="ECO:0000256" key="1">
    <source>
        <dbReference type="SAM" id="Phobius"/>
    </source>
</evidence>
<gene>
    <name evidence="2" type="ORF">MNBD_GAMMA02-895</name>
</gene>
<dbReference type="EMBL" id="UOFA01000098">
    <property type="protein sequence ID" value="VAW44242.1"/>
    <property type="molecule type" value="Genomic_DNA"/>
</dbReference>
<keyword evidence="1" id="KW-1133">Transmembrane helix</keyword>
<feature type="transmembrane region" description="Helical" evidence="1">
    <location>
        <begin position="137"/>
        <end position="156"/>
    </location>
</feature>
<evidence type="ECO:0000313" key="2">
    <source>
        <dbReference type="EMBL" id="VAW44242.1"/>
    </source>
</evidence>
<proteinExistence type="predicted"/>
<name>A0A3B0VYM3_9ZZZZ</name>
<keyword evidence="1" id="KW-0472">Membrane</keyword>
<sequence length="162" mass="18438">MKFICLLVFMTTLSFSVESQSYLVRLEPENPVAGQPVSLYYWGCAPPYPHIESGELFYTEQTGNLIQFVGFYTFPLPICSFRTEHYYDLGVFEAGEYELEVYQFLALEILPIDLDIRTPNEVINFGVTAPPVSVPGLGKKGLAFIFILTLITAFIYRRRLIA</sequence>
<dbReference type="AlphaFoldDB" id="A0A3B0VYM3"/>
<keyword evidence="1" id="KW-0812">Transmembrane</keyword>
<protein>
    <submittedName>
        <fullName evidence="2">Uncharacterized protein</fullName>
    </submittedName>
</protein>
<reference evidence="2" key="1">
    <citation type="submission" date="2018-06" db="EMBL/GenBank/DDBJ databases">
        <authorList>
            <person name="Zhirakovskaya E."/>
        </authorList>
    </citation>
    <scope>NUCLEOTIDE SEQUENCE</scope>
</reference>
<accession>A0A3B0VYM3</accession>